<evidence type="ECO:0000313" key="2">
    <source>
        <dbReference type="EMBL" id="CAP33962.1"/>
    </source>
</evidence>
<dbReference type="OMA" id="TRDMREN"/>
<dbReference type="AlphaFoldDB" id="A8XMT6"/>
<dbReference type="KEGG" id="cbr:CBG_15793"/>
<dbReference type="GeneID" id="8582893"/>
<keyword evidence="1" id="KW-0732">Signal</keyword>
<protein>
    <submittedName>
        <fullName evidence="2">Protein CBG15793</fullName>
    </submittedName>
</protein>
<reference evidence="2 3" key="2">
    <citation type="journal article" date="2011" name="PLoS Genet.">
        <title>Caenorhabditis briggsae recombinant inbred line genotypes reveal inter-strain incompatibility and the evolution of recombination.</title>
        <authorList>
            <person name="Ross J.A."/>
            <person name="Koboldt D.C."/>
            <person name="Staisch J.E."/>
            <person name="Chamberlin H.M."/>
            <person name="Gupta B.P."/>
            <person name="Miller R.D."/>
            <person name="Baird S.E."/>
            <person name="Haag E.S."/>
        </authorList>
    </citation>
    <scope>NUCLEOTIDE SEQUENCE [LARGE SCALE GENOMIC DNA]</scope>
    <source>
        <strain evidence="2 3">AF16</strain>
    </source>
</reference>
<dbReference type="eggNOG" id="ENOG502THAA">
    <property type="taxonomic scope" value="Eukaryota"/>
</dbReference>
<dbReference type="HOGENOM" id="CLU_079156_0_0_1"/>
<evidence type="ECO:0000256" key="1">
    <source>
        <dbReference type="SAM" id="SignalP"/>
    </source>
</evidence>
<feature type="signal peptide" evidence="1">
    <location>
        <begin position="1"/>
        <end position="22"/>
    </location>
</feature>
<dbReference type="EMBL" id="HE600979">
    <property type="protein sequence ID" value="CAP33962.1"/>
    <property type="molecule type" value="Genomic_DNA"/>
</dbReference>
<sequence>MTQKSIFLLILFLFFLINQFFCFDDPLESDFNPCNIDDSTCMPLEDFDQNCTCILLPDQKLYNVSDDVYLFMTGYPIHMSYISQTPIAELFRKKLSIRIPKAHYYDSSEPDRNIYRNLKISEKMALFEVSTDKSAIILQYLIENQFLRTEAITKANNRWCLEGECNAFLYESGTVNKSLAKLLFLAFFQTFLVLKINKFALENTKNSKFFKKNGQVRSNEKNRKILDKFSGLFFFENIKKFEKKYFLKIQNFRFFKRIYSHSADLLQIIEYRSRSIFAVSSVHAEFSVPVVQRLQCEHKCKVFYWNEREMCMKQLEFDLVSVTSDLKRNFDFFVQSSAIQNFRMKYRKFI</sequence>
<dbReference type="WormBase" id="CBG15793a">
    <property type="protein sequence ID" value="CBP34746"/>
    <property type="gene ID" value="WBGene00035932"/>
</dbReference>
<gene>
    <name evidence="2 4" type="ORF">CBG15793</name>
    <name evidence="2" type="ORF">CBG_15793</name>
</gene>
<evidence type="ECO:0000313" key="3">
    <source>
        <dbReference type="Proteomes" id="UP000008549"/>
    </source>
</evidence>
<feature type="chain" id="PRO_5002730245" evidence="1">
    <location>
        <begin position="23"/>
        <end position="350"/>
    </location>
</feature>
<accession>A8XMT6</accession>
<dbReference type="CTD" id="8582893"/>
<dbReference type="RefSeq" id="XP_002640899.1">
    <property type="nucleotide sequence ID" value="XM_002640853.1"/>
</dbReference>
<dbReference type="FunCoup" id="A8XMT6">
    <property type="interactions" value="270"/>
</dbReference>
<name>A8XMT6_CAEBR</name>
<evidence type="ECO:0000313" key="4">
    <source>
        <dbReference type="WormBase" id="CBG15793a"/>
    </source>
</evidence>
<reference evidence="2 3" key="1">
    <citation type="journal article" date="2003" name="PLoS Biol.">
        <title>The genome sequence of Caenorhabditis briggsae: a platform for comparative genomics.</title>
        <authorList>
            <person name="Stein L.D."/>
            <person name="Bao Z."/>
            <person name="Blasiar D."/>
            <person name="Blumenthal T."/>
            <person name="Brent M.R."/>
            <person name="Chen N."/>
            <person name="Chinwalla A."/>
            <person name="Clarke L."/>
            <person name="Clee C."/>
            <person name="Coghlan A."/>
            <person name="Coulson A."/>
            <person name="D'Eustachio P."/>
            <person name="Fitch D.H."/>
            <person name="Fulton L.A."/>
            <person name="Fulton R.E."/>
            <person name="Griffiths-Jones S."/>
            <person name="Harris T.W."/>
            <person name="Hillier L.W."/>
            <person name="Kamath R."/>
            <person name="Kuwabara P.E."/>
            <person name="Mardis E.R."/>
            <person name="Marra M.A."/>
            <person name="Miner T.L."/>
            <person name="Minx P."/>
            <person name="Mullikin J.C."/>
            <person name="Plumb R.W."/>
            <person name="Rogers J."/>
            <person name="Schein J.E."/>
            <person name="Sohrmann M."/>
            <person name="Spieth J."/>
            <person name="Stajich J.E."/>
            <person name="Wei C."/>
            <person name="Willey D."/>
            <person name="Wilson R.K."/>
            <person name="Durbin R."/>
            <person name="Waterston R.H."/>
        </authorList>
    </citation>
    <scope>NUCLEOTIDE SEQUENCE [LARGE SCALE GENOMIC DNA]</scope>
    <source>
        <strain evidence="2 3">AF16</strain>
    </source>
</reference>
<dbReference type="Proteomes" id="UP000008549">
    <property type="component" value="Unassembled WGS sequence"/>
</dbReference>
<organism evidence="2 3">
    <name type="scientific">Caenorhabditis briggsae</name>
    <dbReference type="NCBI Taxonomy" id="6238"/>
    <lineage>
        <taxon>Eukaryota</taxon>
        <taxon>Metazoa</taxon>
        <taxon>Ecdysozoa</taxon>
        <taxon>Nematoda</taxon>
        <taxon>Chromadorea</taxon>
        <taxon>Rhabditida</taxon>
        <taxon>Rhabditina</taxon>
        <taxon>Rhabditomorpha</taxon>
        <taxon>Rhabditoidea</taxon>
        <taxon>Rhabditidae</taxon>
        <taxon>Peloderinae</taxon>
        <taxon>Caenorhabditis</taxon>
    </lineage>
</organism>
<dbReference type="STRING" id="6238.A8XMT6"/>
<proteinExistence type="predicted"/>
<dbReference type="InParanoid" id="A8XMT6"/>
<keyword evidence="3" id="KW-1185">Reference proteome</keyword>